<organism evidence="1 2">
    <name type="scientific">Deinandra increscens subsp. villosa</name>
    <dbReference type="NCBI Taxonomy" id="3103831"/>
    <lineage>
        <taxon>Eukaryota</taxon>
        <taxon>Viridiplantae</taxon>
        <taxon>Streptophyta</taxon>
        <taxon>Embryophyta</taxon>
        <taxon>Tracheophyta</taxon>
        <taxon>Spermatophyta</taxon>
        <taxon>Magnoliopsida</taxon>
        <taxon>eudicotyledons</taxon>
        <taxon>Gunneridae</taxon>
        <taxon>Pentapetalae</taxon>
        <taxon>asterids</taxon>
        <taxon>campanulids</taxon>
        <taxon>Asterales</taxon>
        <taxon>Asteraceae</taxon>
        <taxon>Asteroideae</taxon>
        <taxon>Heliantheae alliance</taxon>
        <taxon>Madieae</taxon>
        <taxon>Madiinae</taxon>
        <taxon>Deinandra</taxon>
    </lineage>
</organism>
<dbReference type="Proteomes" id="UP001408789">
    <property type="component" value="Unassembled WGS sequence"/>
</dbReference>
<evidence type="ECO:0000313" key="2">
    <source>
        <dbReference type="Proteomes" id="UP001408789"/>
    </source>
</evidence>
<reference evidence="1 2" key="1">
    <citation type="submission" date="2024-04" db="EMBL/GenBank/DDBJ databases">
        <title>The reference genome of an endangered Asteraceae, Deinandra increscens subsp. villosa, native to the Central Coast of California.</title>
        <authorList>
            <person name="Guilliams M."/>
            <person name="Hasenstab-Lehman K."/>
            <person name="Meyer R."/>
            <person name="Mcevoy S."/>
        </authorList>
    </citation>
    <scope>NUCLEOTIDE SEQUENCE [LARGE SCALE GENOMIC DNA]</scope>
    <source>
        <tissue evidence="1">Leaf</tissue>
    </source>
</reference>
<comment type="caution">
    <text evidence="1">The sequence shown here is derived from an EMBL/GenBank/DDBJ whole genome shotgun (WGS) entry which is preliminary data.</text>
</comment>
<gene>
    <name evidence="1" type="ORF">SSX86_006654</name>
</gene>
<evidence type="ECO:0000313" key="1">
    <source>
        <dbReference type="EMBL" id="KAK9074057.1"/>
    </source>
</evidence>
<accession>A0AAP0DJX9</accession>
<name>A0AAP0DJX9_9ASTR</name>
<proteinExistence type="predicted"/>
<dbReference type="AlphaFoldDB" id="A0AAP0DJX9"/>
<sequence length="242" mass="28214">MKNRVQAISPGEARYWWLELKCVQINHECRIGAVRKDHRHSSSLYFRFDHRWLAVTVKALLRLWSDHSPLILKSSSPDFGPTPFRFYTSWLKKGDPISLIRAELRRGGVEMDPPDVVLMKKLKRVKSIIKSWCQGEKEKKNKEVEDLRDFCCKMDGVSEMAIIDDIRMAGWESKKMTLLSLEDERIMDLRQKARVNMAIHVVHGRNDMFPCKLSITGVWKNVLAANWEIKNKGFFFGKSHVV</sequence>
<keyword evidence="2" id="KW-1185">Reference proteome</keyword>
<dbReference type="EMBL" id="JBCNJP010000008">
    <property type="protein sequence ID" value="KAK9074057.1"/>
    <property type="molecule type" value="Genomic_DNA"/>
</dbReference>
<protein>
    <submittedName>
        <fullName evidence="1">Uncharacterized protein</fullName>
    </submittedName>
</protein>